<keyword evidence="1" id="KW-0732">Signal</keyword>
<organism evidence="2 3">
    <name type="scientific">Lophiotrema nucula</name>
    <dbReference type="NCBI Taxonomy" id="690887"/>
    <lineage>
        <taxon>Eukaryota</taxon>
        <taxon>Fungi</taxon>
        <taxon>Dikarya</taxon>
        <taxon>Ascomycota</taxon>
        <taxon>Pezizomycotina</taxon>
        <taxon>Dothideomycetes</taxon>
        <taxon>Pleosporomycetidae</taxon>
        <taxon>Pleosporales</taxon>
        <taxon>Lophiotremataceae</taxon>
        <taxon>Lophiotrema</taxon>
    </lineage>
</organism>
<evidence type="ECO:0000313" key="3">
    <source>
        <dbReference type="Proteomes" id="UP000799770"/>
    </source>
</evidence>
<dbReference type="EMBL" id="ML977313">
    <property type="protein sequence ID" value="KAF2120682.1"/>
    <property type="molecule type" value="Genomic_DNA"/>
</dbReference>
<accession>A0A6A5ZM59</accession>
<evidence type="ECO:0000256" key="1">
    <source>
        <dbReference type="SAM" id="SignalP"/>
    </source>
</evidence>
<dbReference type="AlphaFoldDB" id="A0A6A5ZM59"/>
<sequence>MMQLFTIALFLSFIFNLSVTAIPQAVADFPSPPANETYIKSLKPKAQALHKGLEKAIETSTTIEPRCGWATFDAAPTQFLVATNSSSSCEGFELPVTTFFVGENCTCYWYDETNPPCKQDPPKSSLLGPNDGGFSESTLIFKSGATPRIAFSMVKQ</sequence>
<feature type="signal peptide" evidence="1">
    <location>
        <begin position="1"/>
        <end position="21"/>
    </location>
</feature>
<keyword evidence="3" id="KW-1185">Reference proteome</keyword>
<name>A0A6A5ZM59_9PLEO</name>
<proteinExistence type="predicted"/>
<gene>
    <name evidence="2" type="ORF">BDV96DRAFT_595112</name>
</gene>
<feature type="chain" id="PRO_5025657734" evidence="1">
    <location>
        <begin position="22"/>
        <end position="156"/>
    </location>
</feature>
<reference evidence="2" key="1">
    <citation type="journal article" date="2020" name="Stud. Mycol.">
        <title>101 Dothideomycetes genomes: a test case for predicting lifestyles and emergence of pathogens.</title>
        <authorList>
            <person name="Haridas S."/>
            <person name="Albert R."/>
            <person name="Binder M."/>
            <person name="Bloem J."/>
            <person name="Labutti K."/>
            <person name="Salamov A."/>
            <person name="Andreopoulos B."/>
            <person name="Baker S."/>
            <person name="Barry K."/>
            <person name="Bills G."/>
            <person name="Bluhm B."/>
            <person name="Cannon C."/>
            <person name="Castanera R."/>
            <person name="Culley D."/>
            <person name="Daum C."/>
            <person name="Ezra D."/>
            <person name="Gonzalez J."/>
            <person name="Henrissat B."/>
            <person name="Kuo A."/>
            <person name="Liang C."/>
            <person name="Lipzen A."/>
            <person name="Lutzoni F."/>
            <person name="Magnuson J."/>
            <person name="Mondo S."/>
            <person name="Nolan M."/>
            <person name="Ohm R."/>
            <person name="Pangilinan J."/>
            <person name="Park H.-J."/>
            <person name="Ramirez L."/>
            <person name="Alfaro M."/>
            <person name="Sun H."/>
            <person name="Tritt A."/>
            <person name="Yoshinaga Y."/>
            <person name="Zwiers L.-H."/>
            <person name="Turgeon B."/>
            <person name="Goodwin S."/>
            <person name="Spatafora J."/>
            <person name="Crous P."/>
            <person name="Grigoriev I."/>
        </authorList>
    </citation>
    <scope>NUCLEOTIDE SEQUENCE</scope>
    <source>
        <strain evidence="2">CBS 627.86</strain>
    </source>
</reference>
<evidence type="ECO:0000313" key="2">
    <source>
        <dbReference type="EMBL" id="KAF2120682.1"/>
    </source>
</evidence>
<protein>
    <submittedName>
        <fullName evidence="2">Uncharacterized protein</fullName>
    </submittedName>
</protein>
<dbReference type="Proteomes" id="UP000799770">
    <property type="component" value="Unassembled WGS sequence"/>
</dbReference>